<dbReference type="STRING" id="407821.A0A087TMB4"/>
<reference evidence="3 4" key="1">
    <citation type="submission" date="2013-11" db="EMBL/GenBank/DDBJ databases">
        <title>Genome sequencing of Stegodyphus mimosarum.</title>
        <authorList>
            <person name="Bechsgaard J."/>
        </authorList>
    </citation>
    <scope>NUCLEOTIDE SEQUENCE [LARGE SCALE GENOMIC DNA]</scope>
</reference>
<feature type="non-terminal residue" evidence="3">
    <location>
        <position position="99"/>
    </location>
</feature>
<dbReference type="Pfam" id="PF00443">
    <property type="entry name" value="UCH"/>
    <property type="match status" value="1"/>
</dbReference>
<dbReference type="InterPro" id="IPR038765">
    <property type="entry name" value="Papain-like_cys_pep_sf"/>
</dbReference>
<evidence type="ECO:0000259" key="2">
    <source>
        <dbReference type="PROSITE" id="PS50235"/>
    </source>
</evidence>
<dbReference type="InterPro" id="IPR050164">
    <property type="entry name" value="Peptidase_C19"/>
</dbReference>
<dbReference type="PANTHER" id="PTHR24006:SF842">
    <property type="entry name" value="UBIQUITIN CARBOXYL-TERMINAL HYDROLASE 40"/>
    <property type="match status" value="1"/>
</dbReference>
<protein>
    <submittedName>
        <fullName evidence="3">Ubiquitin carboxyl-terminal hydrolase 40</fullName>
    </submittedName>
</protein>
<accession>A0A087TMB4</accession>
<dbReference type="InterPro" id="IPR028889">
    <property type="entry name" value="USP"/>
</dbReference>
<dbReference type="GO" id="GO:0005634">
    <property type="term" value="C:nucleus"/>
    <property type="evidence" value="ECO:0007669"/>
    <property type="project" value="TreeGrafter"/>
</dbReference>
<keyword evidence="4" id="KW-1185">Reference proteome</keyword>
<evidence type="ECO:0000256" key="1">
    <source>
        <dbReference type="ARBA" id="ARBA00009085"/>
    </source>
</evidence>
<dbReference type="InterPro" id="IPR001394">
    <property type="entry name" value="Peptidase_C19_UCH"/>
</dbReference>
<name>A0A087TMB4_STEMI</name>
<evidence type="ECO:0000313" key="3">
    <source>
        <dbReference type="EMBL" id="KFM66253.1"/>
    </source>
</evidence>
<dbReference type="PROSITE" id="PS50235">
    <property type="entry name" value="USP_3"/>
    <property type="match status" value="1"/>
</dbReference>
<comment type="similarity">
    <text evidence="1">Belongs to the peptidase C19 family.</text>
</comment>
<dbReference type="EMBL" id="KK115872">
    <property type="protein sequence ID" value="KFM66253.1"/>
    <property type="molecule type" value="Genomic_DNA"/>
</dbReference>
<dbReference type="PROSITE" id="PS00973">
    <property type="entry name" value="USP_2"/>
    <property type="match status" value="1"/>
</dbReference>
<dbReference type="PANTHER" id="PTHR24006">
    <property type="entry name" value="UBIQUITIN CARBOXYL-TERMINAL HYDROLASE"/>
    <property type="match status" value="1"/>
</dbReference>
<dbReference type="GO" id="GO:0005829">
    <property type="term" value="C:cytosol"/>
    <property type="evidence" value="ECO:0007669"/>
    <property type="project" value="TreeGrafter"/>
</dbReference>
<dbReference type="SUPFAM" id="SSF54001">
    <property type="entry name" value="Cysteine proteinases"/>
    <property type="match status" value="1"/>
</dbReference>
<keyword evidence="3" id="KW-0378">Hydrolase</keyword>
<dbReference type="GO" id="GO:0016579">
    <property type="term" value="P:protein deubiquitination"/>
    <property type="evidence" value="ECO:0007669"/>
    <property type="project" value="InterPro"/>
</dbReference>
<dbReference type="Gene3D" id="3.90.70.10">
    <property type="entry name" value="Cysteine proteinases"/>
    <property type="match status" value="1"/>
</dbReference>
<dbReference type="Proteomes" id="UP000054359">
    <property type="component" value="Unassembled WGS sequence"/>
</dbReference>
<feature type="domain" description="USP" evidence="2">
    <location>
        <begin position="1"/>
        <end position="99"/>
    </location>
</feature>
<proteinExistence type="inferred from homology"/>
<organism evidence="3 4">
    <name type="scientific">Stegodyphus mimosarum</name>
    <name type="common">African social velvet spider</name>
    <dbReference type="NCBI Taxonomy" id="407821"/>
    <lineage>
        <taxon>Eukaryota</taxon>
        <taxon>Metazoa</taxon>
        <taxon>Ecdysozoa</taxon>
        <taxon>Arthropoda</taxon>
        <taxon>Chelicerata</taxon>
        <taxon>Arachnida</taxon>
        <taxon>Araneae</taxon>
        <taxon>Araneomorphae</taxon>
        <taxon>Entelegynae</taxon>
        <taxon>Eresoidea</taxon>
        <taxon>Eresidae</taxon>
        <taxon>Stegodyphus</taxon>
    </lineage>
</organism>
<dbReference type="OrthoDB" id="6414883at2759"/>
<evidence type="ECO:0000313" key="4">
    <source>
        <dbReference type="Proteomes" id="UP000054359"/>
    </source>
</evidence>
<dbReference type="AlphaFoldDB" id="A0A087TMB4"/>
<dbReference type="InterPro" id="IPR018200">
    <property type="entry name" value="USP_CS"/>
</dbReference>
<dbReference type="GO" id="GO:0004843">
    <property type="term" value="F:cysteine-type deubiquitinase activity"/>
    <property type="evidence" value="ECO:0007669"/>
    <property type="project" value="InterPro"/>
</dbReference>
<gene>
    <name evidence="3" type="ORF">X975_23216</name>
</gene>
<sequence>MKGKNQYRCSTCCNLVDAKKGSKIKCLPPILTFSLLRFSYDIAKGERYKETGKFIFPFEINMAPYCNKEMSTEDSTYELFSVVIHSGCSYGGHYHAYIR</sequence>